<dbReference type="PROSITE" id="PS50893">
    <property type="entry name" value="ABC_TRANSPORTER_2"/>
    <property type="match status" value="1"/>
</dbReference>
<feature type="domain" description="ABC transmembrane type-1" evidence="9">
    <location>
        <begin position="16"/>
        <end position="298"/>
    </location>
</feature>
<dbReference type="SUPFAM" id="SSF90123">
    <property type="entry name" value="ABC transporter transmembrane region"/>
    <property type="match status" value="1"/>
</dbReference>
<comment type="caution">
    <text evidence="10">The sequence shown here is derived from an EMBL/GenBank/DDBJ whole genome shotgun (WGS) entry which is preliminary data.</text>
</comment>
<dbReference type="CDD" id="cd18548">
    <property type="entry name" value="ABC_6TM_Tm287_like"/>
    <property type="match status" value="1"/>
</dbReference>
<name>A0ABT8QX35_9FIRM</name>
<dbReference type="PROSITE" id="PS50929">
    <property type="entry name" value="ABC_TM1F"/>
    <property type="match status" value="1"/>
</dbReference>
<dbReference type="GO" id="GO:0005524">
    <property type="term" value="F:ATP binding"/>
    <property type="evidence" value="ECO:0007669"/>
    <property type="project" value="UniProtKB-KW"/>
</dbReference>
<evidence type="ECO:0000256" key="7">
    <source>
        <dbReference type="SAM" id="Phobius"/>
    </source>
</evidence>
<dbReference type="PANTHER" id="PTHR43394:SF1">
    <property type="entry name" value="ATP-BINDING CASSETTE SUB-FAMILY B MEMBER 10, MITOCHONDRIAL"/>
    <property type="match status" value="1"/>
</dbReference>
<keyword evidence="6 7" id="KW-0472">Membrane</keyword>
<evidence type="ECO:0000256" key="2">
    <source>
        <dbReference type="ARBA" id="ARBA00022692"/>
    </source>
</evidence>
<dbReference type="Gene3D" id="3.40.50.300">
    <property type="entry name" value="P-loop containing nucleotide triphosphate hydrolases"/>
    <property type="match status" value="1"/>
</dbReference>
<keyword evidence="4 10" id="KW-0067">ATP-binding</keyword>
<dbReference type="Pfam" id="PF00664">
    <property type="entry name" value="ABC_membrane"/>
    <property type="match status" value="1"/>
</dbReference>
<evidence type="ECO:0000259" key="8">
    <source>
        <dbReference type="PROSITE" id="PS50893"/>
    </source>
</evidence>
<reference evidence="10" key="1">
    <citation type="submission" date="2022-05" db="EMBL/GenBank/DDBJ databases">
        <title>Expanded diversity of anoxic marine methylotrophy in a Black Sea sulfate reducing microorganism.</title>
        <authorList>
            <person name="Fischer P.Q."/>
            <person name="Stams A.J.M."/>
            <person name="Villanueva L."/>
            <person name="Sousa D.Z."/>
        </authorList>
    </citation>
    <scope>NUCLEOTIDE SEQUENCE</scope>
    <source>
        <strain evidence="10">P130</strain>
    </source>
</reference>
<dbReference type="PROSITE" id="PS00211">
    <property type="entry name" value="ABC_TRANSPORTER_1"/>
    <property type="match status" value="1"/>
</dbReference>
<keyword evidence="2 7" id="KW-0812">Transmembrane</keyword>
<evidence type="ECO:0000259" key="9">
    <source>
        <dbReference type="PROSITE" id="PS50929"/>
    </source>
</evidence>
<gene>
    <name evidence="10" type="ORF">M8H41_17390</name>
</gene>
<dbReference type="InterPro" id="IPR027417">
    <property type="entry name" value="P-loop_NTPase"/>
</dbReference>
<feature type="transmembrane region" description="Helical" evidence="7">
    <location>
        <begin position="234"/>
        <end position="257"/>
    </location>
</feature>
<proteinExistence type="predicted"/>
<dbReference type="Pfam" id="PF00005">
    <property type="entry name" value="ABC_tran"/>
    <property type="match status" value="1"/>
</dbReference>
<protein>
    <submittedName>
        <fullName evidence="10">ABC transporter ATP-binding protein/permease</fullName>
    </submittedName>
</protein>
<accession>A0ABT8QX35</accession>
<dbReference type="InterPro" id="IPR039421">
    <property type="entry name" value="Type_1_exporter"/>
</dbReference>
<evidence type="ECO:0000256" key="3">
    <source>
        <dbReference type="ARBA" id="ARBA00022741"/>
    </source>
</evidence>
<feature type="domain" description="ABC transporter" evidence="8">
    <location>
        <begin position="332"/>
        <end position="567"/>
    </location>
</feature>
<dbReference type="Gene3D" id="1.20.1560.10">
    <property type="entry name" value="ABC transporter type 1, transmembrane domain"/>
    <property type="match status" value="1"/>
</dbReference>
<comment type="subcellular location">
    <subcellularLocation>
        <location evidence="1">Cell membrane</location>
        <topology evidence="1">Multi-pass membrane protein</topology>
    </subcellularLocation>
</comment>
<feature type="transmembrane region" description="Helical" evidence="7">
    <location>
        <begin position="51"/>
        <end position="76"/>
    </location>
</feature>
<dbReference type="EMBL" id="JAMJEV010000015">
    <property type="protein sequence ID" value="MDO0824613.1"/>
    <property type="molecule type" value="Genomic_DNA"/>
</dbReference>
<organism evidence="10 11">
    <name type="scientific">Desulfosporosinus nitroreducens</name>
    <dbReference type="NCBI Taxonomy" id="2018668"/>
    <lineage>
        <taxon>Bacteria</taxon>
        <taxon>Bacillati</taxon>
        <taxon>Bacillota</taxon>
        <taxon>Clostridia</taxon>
        <taxon>Eubacteriales</taxon>
        <taxon>Desulfitobacteriaceae</taxon>
        <taxon>Desulfosporosinus</taxon>
    </lineage>
</organism>
<keyword evidence="5 7" id="KW-1133">Transmembrane helix</keyword>
<dbReference type="Proteomes" id="UP001176021">
    <property type="component" value="Unassembled WGS sequence"/>
</dbReference>
<dbReference type="InterPro" id="IPR003593">
    <property type="entry name" value="AAA+_ATPase"/>
</dbReference>
<sequence length="575" mass="63243">MIKLFKLLKQYTVQIAVVIVLLFVQVLSDLYLPTLMADIVDKGLANKDVNYIIKIGGFMLFIAAGGTICAIIATYLSSKTAVGFGKILREKIFAKVESFSLHEFDKLGTATLITRTTNDVTQIQQVSVLILSMMITAPLTCIGGVIMALQQDTSLAWVLVVAIPILFAIIGLTLKRGLPLFKVMQEKIDRLNLVLREKLTGIRVIRAFNRIEKERVRFDEANADLMDNAIKVNLIMAVLMPAMMLIMNLTTVALVWFGALRIDEGSMQIGSLLAFIQYATQILFSLLMLVMLFIMVPRAQVSAVRINEVLDTDLDIIDPEKSKEVNDERGFVEFKEVSFRYPGADQPALNNITFSAKPGELTAIIGGTGSGKSTLINLMTRFYDVESGSVLVDGVDVREMSQKALRAKIGFVPQKTVLFSGTIAENIKYGKQDATKEEIEHAAQVAQATEFVTGLEAGFDHPIAQGGTNVSGGQKQRISIARALIRKAEIYIFDDSFSALDFKTDAKLRAALKPEIANSTVFIIAQSVSTVRDADRIIVLDEGEISGIGTHKELLNTCKVYREIVASQLSEEELA</sequence>
<feature type="transmembrane region" description="Helical" evidence="7">
    <location>
        <begin position="128"/>
        <end position="149"/>
    </location>
</feature>
<dbReference type="PANTHER" id="PTHR43394">
    <property type="entry name" value="ATP-DEPENDENT PERMEASE MDL1, MITOCHONDRIAL"/>
    <property type="match status" value="1"/>
</dbReference>
<evidence type="ECO:0000256" key="4">
    <source>
        <dbReference type="ARBA" id="ARBA00022840"/>
    </source>
</evidence>
<dbReference type="SMART" id="SM00382">
    <property type="entry name" value="AAA"/>
    <property type="match status" value="1"/>
</dbReference>
<keyword evidence="3" id="KW-0547">Nucleotide-binding</keyword>
<feature type="transmembrane region" description="Helical" evidence="7">
    <location>
        <begin position="269"/>
        <end position="296"/>
    </location>
</feature>
<evidence type="ECO:0000256" key="5">
    <source>
        <dbReference type="ARBA" id="ARBA00022989"/>
    </source>
</evidence>
<dbReference type="InterPro" id="IPR036640">
    <property type="entry name" value="ABC1_TM_sf"/>
</dbReference>
<evidence type="ECO:0000256" key="1">
    <source>
        <dbReference type="ARBA" id="ARBA00004651"/>
    </source>
</evidence>
<feature type="transmembrane region" description="Helical" evidence="7">
    <location>
        <begin position="12"/>
        <end position="31"/>
    </location>
</feature>
<evidence type="ECO:0000313" key="11">
    <source>
        <dbReference type="Proteomes" id="UP001176021"/>
    </source>
</evidence>
<dbReference type="InterPro" id="IPR011527">
    <property type="entry name" value="ABC1_TM_dom"/>
</dbReference>
<evidence type="ECO:0000313" key="10">
    <source>
        <dbReference type="EMBL" id="MDO0824613.1"/>
    </source>
</evidence>
<dbReference type="SUPFAM" id="SSF52540">
    <property type="entry name" value="P-loop containing nucleoside triphosphate hydrolases"/>
    <property type="match status" value="1"/>
</dbReference>
<dbReference type="InterPro" id="IPR017871">
    <property type="entry name" value="ABC_transporter-like_CS"/>
</dbReference>
<keyword evidence="11" id="KW-1185">Reference proteome</keyword>
<dbReference type="RefSeq" id="WP_252470326.1">
    <property type="nucleotide sequence ID" value="NZ_JAMHFY010000015.1"/>
</dbReference>
<feature type="transmembrane region" description="Helical" evidence="7">
    <location>
        <begin position="155"/>
        <end position="174"/>
    </location>
</feature>
<dbReference type="InterPro" id="IPR003439">
    <property type="entry name" value="ABC_transporter-like_ATP-bd"/>
</dbReference>
<evidence type="ECO:0000256" key="6">
    <source>
        <dbReference type="ARBA" id="ARBA00023136"/>
    </source>
</evidence>